<name>S2ITM9_MUCC1</name>
<proteinExistence type="predicted"/>
<accession>S2ITM9</accession>
<sequence>QRSRTFLHPALIEFVSCLPFSQTLPLCFRHLPHVLLSWVISTTLTLMLLRPGIDRFLLLGYS</sequence>
<dbReference type="VEuPathDB" id="FungiDB:HMPREF1544_12343"/>
<evidence type="ECO:0000313" key="1">
    <source>
        <dbReference type="EMBL" id="EPB80966.1"/>
    </source>
</evidence>
<dbReference type="AlphaFoldDB" id="S2ITM9"/>
<feature type="non-terminal residue" evidence="1">
    <location>
        <position position="62"/>
    </location>
</feature>
<protein>
    <submittedName>
        <fullName evidence="1">Uncharacterized protein</fullName>
    </submittedName>
</protein>
<organism evidence="1 2">
    <name type="scientific">Mucor circinelloides f. circinelloides (strain 1006PhL)</name>
    <name type="common">Mucormycosis agent</name>
    <name type="synonym">Calyptromyces circinelloides</name>
    <dbReference type="NCBI Taxonomy" id="1220926"/>
    <lineage>
        <taxon>Eukaryota</taxon>
        <taxon>Fungi</taxon>
        <taxon>Fungi incertae sedis</taxon>
        <taxon>Mucoromycota</taxon>
        <taxon>Mucoromycotina</taxon>
        <taxon>Mucoromycetes</taxon>
        <taxon>Mucorales</taxon>
        <taxon>Mucorineae</taxon>
        <taxon>Mucoraceae</taxon>
        <taxon>Mucor</taxon>
    </lineage>
</organism>
<gene>
    <name evidence="1" type="ORF">HMPREF1544_12343</name>
</gene>
<dbReference type="InParanoid" id="S2ITM9"/>
<reference evidence="2" key="1">
    <citation type="submission" date="2013-05" db="EMBL/GenBank/DDBJ databases">
        <title>The Genome sequence of Mucor circinelloides f. circinelloides 1006PhL.</title>
        <authorList>
            <consortium name="The Broad Institute Genomics Platform"/>
            <person name="Cuomo C."/>
            <person name="Earl A."/>
            <person name="Findley K."/>
            <person name="Lee S.C."/>
            <person name="Walker B."/>
            <person name="Young S."/>
            <person name="Zeng Q."/>
            <person name="Gargeya S."/>
            <person name="Fitzgerald M."/>
            <person name="Haas B."/>
            <person name="Abouelleil A."/>
            <person name="Allen A.W."/>
            <person name="Alvarado L."/>
            <person name="Arachchi H.M."/>
            <person name="Berlin A.M."/>
            <person name="Chapman S.B."/>
            <person name="Gainer-Dewar J."/>
            <person name="Goldberg J."/>
            <person name="Griggs A."/>
            <person name="Gujja S."/>
            <person name="Hansen M."/>
            <person name="Howarth C."/>
            <person name="Imamovic A."/>
            <person name="Ireland A."/>
            <person name="Larimer J."/>
            <person name="McCowan C."/>
            <person name="Murphy C."/>
            <person name="Pearson M."/>
            <person name="Poon T.W."/>
            <person name="Priest M."/>
            <person name="Roberts A."/>
            <person name="Saif S."/>
            <person name="Shea T."/>
            <person name="Sisk P."/>
            <person name="Sykes S."/>
            <person name="Wortman J."/>
            <person name="Nusbaum C."/>
            <person name="Birren B."/>
        </authorList>
    </citation>
    <scope>NUCLEOTIDE SEQUENCE [LARGE SCALE GENOMIC DNA]</scope>
    <source>
        <strain evidence="2">1006PhL</strain>
    </source>
</reference>
<keyword evidence="2" id="KW-1185">Reference proteome</keyword>
<evidence type="ECO:0000313" key="2">
    <source>
        <dbReference type="Proteomes" id="UP000014254"/>
    </source>
</evidence>
<feature type="non-terminal residue" evidence="1">
    <location>
        <position position="1"/>
    </location>
</feature>
<dbReference type="EMBL" id="KE124257">
    <property type="protein sequence ID" value="EPB80966.1"/>
    <property type="molecule type" value="Genomic_DNA"/>
</dbReference>
<dbReference type="Proteomes" id="UP000014254">
    <property type="component" value="Unassembled WGS sequence"/>
</dbReference>